<gene>
    <name evidence="1" type="ORF">HLH34_04495</name>
</gene>
<dbReference type="AlphaFoldDB" id="A0A7W4PD02"/>
<dbReference type="EMBL" id="JABEQF010000003">
    <property type="protein sequence ID" value="MBB2189223.1"/>
    <property type="molecule type" value="Genomic_DNA"/>
</dbReference>
<dbReference type="Proteomes" id="UP000555756">
    <property type="component" value="Unassembled WGS sequence"/>
</dbReference>
<dbReference type="RefSeq" id="WP_183118414.1">
    <property type="nucleotide sequence ID" value="NZ_JABEQF010000003.1"/>
</dbReference>
<keyword evidence="2" id="KW-1185">Reference proteome</keyword>
<reference evidence="1 2" key="1">
    <citation type="submission" date="2020-04" db="EMBL/GenBank/DDBJ databases">
        <title>Description of novel Gluconacetobacter.</title>
        <authorList>
            <person name="Sombolestani A."/>
        </authorList>
    </citation>
    <scope>NUCLEOTIDE SEQUENCE [LARGE SCALE GENOMIC DNA]</scope>
    <source>
        <strain evidence="1 2">LMG 21311</strain>
    </source>
</reference>
<proteinExistence type="predicted"/>
<name>A0A7W4PD02_9PROT</name>
<accession>A0A7W4PD02</accession>
<sequence>MSWQYSSSGGFRPATTADAVSSGYTFVDDDTYASLFEAQAKGARIQANASGAPEAIDGNGNVVDLSTVASTATYVQTVTVTLAQQAQAAMSIVNQQAALAAVMGQTFGPAMRAYVTALQVIVAGTDTTSAPLPAAPAAYTD</sequence>
<protein>
    <submittedName>
        <fullName evidence="1">Uncharacterized protein</fullName>
    </submittedName>
</protein>
<evidence type="ECO:0000313" key="2">
    <source>
        <dbReference type="Proteomes" id="UP000555756"/>
    </source>
</evidence>
<organism evidence="1 2">
    <name type="scientific">Gluconacetobacter azotocaptans</name>
    <dbReference type="NCBI Taxonomy" id="142834"/>
    <lineage>
        <taxon>Bacteria</taxon>
        <taxon>Pseudomonadati</taxon>
        <taxon>Pseudomonadota</taxon>
        <taxon>Alphaproteobacteria</taxon>
        <taxon>Acetobacterales</taxon>
        <taxon>Acetobacteraceae</taxon>
        <taxon>Gluconacetobacter</taxon>
    </lineage>
</organism>
<comment type="caution">
    <text evidence="1">The sequence shown here is derived from an EMBL/GenBank/DDBJ whole genome shotgun (WGS) entry which is preliminary data.</text>
</comment>
<evidence type="ECO:0000313" key="1">
    <source>
        <dbReference type="EMBL" id="MBB2189223.1"/>
    </source>
</evidence>